<evidence type="ECO:0000256" key="2">
    <source>
        <dbReference type="ARBA" id="ARBA00022801"/>
    </source>
</evidence>
<dbReference type="AlphaFoldDB" id="A0A9D1WAF7"/>
<comment type="caution">
    <text evidence="7">The sequence shown here is derived from an EMBL/GenBank/DDBJ whole genome shotgun (WGS) entry which is preliminary data.</text>
</comment>
<dbReference type="InterPro" id="IPR002509">
    <property type="entry name" value="NODB_dom"/>
</dbReference>
<evidence type="ECO:0000256" key="3">
    <source>
        <dbReference type="ARBA" id="ARBA00023277"/>
    </source>
</evidence>
<evidence type="ECO:0000256" key="5">
    <source>
        <dbReference type="ARBA" id="ARBA00023326"/>
    </source>
</evidence>
<dbReference type="GO" id="GO:0008810">
    <property type="term" value="F:cellulase activity"/>
    <property type="evidence" value="ECO:0007669"/>
    <property type="project" value="InterPro"/>
</dbReference>
<dbReference type="SUPFAM" id="SSF88713">
    <property type="entry name" value="Glycoside hydrolase/deacetylase"/>
    <property type="match status" value="1"/>
</dbReference>
<reference evidence="7" key="2">
    <citation type="submission" date="2021-04" db="EMBL/GenBank/DDBJ databases">
        <authorList>
            <person name="Gilroy R."/>
        </authorList>
    </citation>
    <scope>NUCLEOTIDE SEQUENCE</scope>
    <source>
        <strain evidence="7">1719</strain>
    </source>
</reference>
<dbReference type="InterPro" id="IPR013783">
    <property type="entry name" value="Ig-like_fold"/>
</dbReference>
<gene>
    <name evidence="7" type="ORF">H9853_09945</name>
</gene>
<protein>
    <submittedName>
        <fullName evidence="7">Glycoside hydrolase family 9 protein</fullName>
    </submittedName>
</protein>
<accession>A0A9D1WAF7</accession>
<dbReference type="CDD" id="cd10917">
    <property type="entry name" value="CE4_NodB_like_6s_7s"/>
    <property type="match status" value="1"/>
</dbReference>
<proteinExistence type="inferred from homology"/>
<evidence type="ECO:0000313" key="8">
    <source>
        <dbReference type="Proteomes" id="UP000824156"/>
    </source>
</evidence>
<dbReference type="EMBL" id="DXEZ01000275">
    <property type="protein sequence ID" value="HIX55339.1"/>
    <property type="molecule type" value="Genomic_DNA"/>
</dbReference>
<sequence>MCFRILIYIAFCFPLMVFSKVEDAWIRVNQLGYSPSAVKVAVLVSKNTSNKIHSSFQLIDSISNQEVFEGRVSESFGAYGPFSESYRLNFSKFTTPGTYKIKYGDLVSDYFTIGSQVYKGAADFVLRYLRQQRCGFNPFLKDSCHQHDGFVVNAIDEVGLKDSTTIDVRGGWHDASDYLQYATTSANATFHLLAAYRDYPAVFGDSKLANGLDGENGIPDILDEAKWGLDWLIKMHPKENWMFNQIADDRDHINMRLPKEDDQYGKGFERPVYFIDGKPQQQGEGLNNTKGTSSTAAKLSSAFYLGSSLWKDRDSLFHDLLIEKARSALKFAERIPGVTQTVSVKSPYIYAEENFADDMQLAYALAYNSELDEKLIESSIDYARMEPFTGWMALDTASHYQFYPFINLGHYELAKNSNHSKELIDYYRAGIEQVWQRAQSNAFYRGVPFIWCSNNLTVSFIIQCLWYQELSGDSAYEELLAANFDWLFGVNPWGVSMVSGLPDSPVSPQKPHSAFTYLHGYTLDGGLVDGPVYASIFNNLIGIELYEEDEYAEFQSDLVVYHDDFGDYSTNEPTMDGTASLVYLMAAMEASSRSGGELVKDDYGAVVKVVEKERNEIALVFTGHDYDEGLDVVLNALNENNVQGSFFLTEEFLSNNTAAIKNAHFNGHYIGAHSSNHLLYASWDDRQQTLVSRDSFQRDLKNNWHIIEALLEEEVNSKIFLPSYEWYNGEIVSWAEELGNTVINYTPGLRTPADYTYPEMGDRYMSSKSILDSLWAFEAKQGLSGAILLVHIGTDSKRTDKFYNYLGDLIRTLKGKNYKFNTIDSILAI</sequence>
<dbReference type="PANTHER" id="PTHR22298">
    <property type="entry name" value="ENDO-1,4-BETA-GLUCANASE"/>
    <property type="match status" value="1"/>
</dbReference>
<dbReference type="GO" id="GO:0016810">
    <property type="term" value="F:hydrolase activity, acting on carbon-nitrogen (but not peptide) bonds"/>
    <property type="evidence" value="ECO:0007669"/>
    <property type="project" value="InterPro"/>
</dbReference>
<keyword evidence="3" id="KW-0119">Carbohydrate metabolism</keyword>
<dbReference type="GO" id="GO:0000272">
    <property type="term" value="P:polysaccharide catabolic process"/>
    <property type="evidence" value="ECO:0007669"/>
    <property type="project" value="UniProtKB-KW"/>
</dbReference>
<organism evidence="7 8">
    <name type="scientific">Candidatus Sphingobacterium stercoripullorum</name>
    <dbReference type="NCBI Taxonomy" id="2838759"/>
    <lineage>
        <taxon>Bacteria</taxon>
        <taxon>Pseudomonadati</taxon>
        <taxon>Bacteroidota</taxon>
        <taxon>Sphingobacteriia</taxon>
        <taxon>Sphingobacteriales</taxon>
        <taxon>Sphingobacteriaceae</taxon>
        <taxon>Sphingobacterium</taxon>
    </lineage>
</organism>
<dbReference type="InterPro" id="IPR004197">
    <property type="entry name" value="Cellulase_Ig-like"/>
</dbReference>
<dbReference type="Pfam" id="PF02927">
    <property type="entry name" value="CelD_N"/>
    <property type="match status" value="1"/>
</dbReference>
<dbReference type="InterPro" id="IPR001701">
    <property type="entry name" value="Glyco_hydro_9"/>
</dbReference>
<dbReference type="Gene3D" id="3.20.20.370">
    <property type="entry name" value="Glycoside hydrolase/deacetylase"/>
    <property type="match status" value="1"/>
</dbReference>
<dbReference type="InterPro" id="IPR014756">
    <property type="entry name" value="Ig_E-set"/>
</dbReference>
<dbReference type="InterPro" id="IPR012341">
    <property type="entry name" value="6hp_glycosidase-like_sf"/>
</dbReference>
<keyword evidence="5" id="KW-0624">Polysaccharide degradation</keyword>
<dbReference type="InterPro" id="IPR008928">
    <property type="entry name" value="6-hairpin_glycosidase_sf"/>
</dbReference>
<reference evidence="7" key="1">
    <citation type="journal article" date="2021" name="PeerJ">
        <title>Extensive microbial diversity within the chicken gut microbiome revealed by metagenomics and culture.</title>
        <authorList>
            <person name="Gilroy R."/>
            <person name="Ravi A."/>
            <person name="Getino M."/>
            <person name="Pursley I."/>
            <person name="Horton D.L."/>
            <person name="Alikhan N.F."/>
            <person name="Baker D."/>
            <person name="Gharbi K."/>
            <person name="Hall N."/>
            <person name="Watson M."/>
            <person name="Adriaenssens E.M."/>
            <person name="Foster-Nyarko E."/>
            <person name="Jarju S."/>
            <person name="Secka A."/>
            <person name="Antonio M."/>
            <person name="Oren A."/>
            <person name="Chaudhuri R.R."/>
            <person name="La Ragione R."/>
            <person name="Hildebrand F."/>
            <person name="Pallen M.J."/>
        </authorList>
    </citation>
    <scope>NUCLEOTIDE SEQUENCE</scope>
    <source>
        <strain evidence="7">1719</strain>
    </source>
</reference>
<keyword evidence="4" id="KW-0326">Glycosidase</keyword>
<evidence type="ECO:0000256" key="4">
    <source>
        <dbReference type="ARBA" id="ARBA00023295"/>
    </source>
</evidence>
<name>A0A9D1WAF7_9SPHI</name>
<dbReference type="Gene3D" id="2.60.40.10">
    <property type="entry name" value="Immunoglobulins"/>
    <property type="match status" value="1"/>
</dbReference>
<dbReference type="SUPFAM" id="SSF48208">
    <property type="entry name" value="Six-hairpin glycosidases"/>
    <property type="match status" value="1"/>
</dbReference>
<feature type="domain" description="NodB homology" evidence="6">
    <location>
        <begin position="615"/>
        <end position="821"/>
    </location>
</feature>
<dbReference type="Proteomes" id="UP000824156">
    <property type="component" value="Unassembled WGS sequence"/>
</dbReference>
<dbReference type="CDD" id="cd02850">
    <property type="entry name" value="E_set_Cellulase_N"/>
    <property type="match status" value="1"/>
</dbReference>
<dbReference type="Pfam" id="PF00759">
    <property type="entry name" value="Glyco_hydro_9"/>
    <property type="match status" value="1"/>
</dbReference>
<dbReference type="InterPro" id="IPR011330">
    <property type="entry name" value="Glyco_hydro/deAcase_b/a-brl"/>
</dbReference>
<evidence type="ECO:0000256" key="1">
    <source>
        <dbReference type="ARBA" id="ARBA00007072"/>
    </source>
</evidence>
<dbReference type="Gene3D" id="1.50.10.10">
    <property type="match status" value="1"/>
</dbReference>
<keyword evidence="2 7" id="KW-0378">Hydrolase</keyword>
<evidence type="ECO:0000259" key="6">
    <source>
        <dbReference type="PROSITE" id="PS51677"/>
    </source>
</evidence>
<comment type="similarity">
    <text evidence="1">Belongs to the glycosyl hydrolase 9 (cellulase E) family.</text>
</comment>
<dbReference type="PROSITE" id="PS51677">
    <property type="entry name" value="NODB"/>
    <property type="match status" value="1"/>
</dbReference>
<dbReference type="Pfam" id="PF01522">
    <property type="entry name" value="Polysacc_deac_1"/>
    <property type="match status" value="1"/>
</dbReference>
<dbReference type="SUPFAM" id="SSF81296">
    <property type="entry name" value="E set domains"/>
    <property type="match status" value="1"/>
</dbReference>
<evidence type="ECO:0000313" key="7">
    <source>
        <dbReference type="EMBL" id="HIX55339.1"/>
    </source>
</evidence>